<gene>
    <name evidence="1" type="ORF">FEM48_Zijuj05G0041500</name>
</gene>
<evidence type="ECO:0000313" key="1">
    <source>
        <dbReference type="EMBL" id="KAH7528152.1"/>
    </source>
</evidence>
<dbReference type="Proteomes" id="UP000813462">
    <property type="component" value="Unassembled WGS sequence"/>
</dbReference>
<dbReference type="AlphaFoldDB" id="A0A978VCR3"/>
<comment type="caution">
    <text evidence="1">The sequence shown here is derived from an EMBL/GenBank/DDBJ whole genome shotgun (WGS) entry which is preliminary data.</text>
</comment>
<evidence type="ECO:0000313" key="2">
    <source>
        <dbReference type="Proteomes" id="UP000813462"/>
    </source>
</evidence>
<accession>A0A978VCR3</accession>
<name>A0A978VCR3_ZIZJJ</name>
<reference evidence="1" key="1">
    <citation type="journal article" date="2021" name="Front. Plant Sci.">
        <title>Chromosome-Scale Genome Assembly for Chinese Sour Jujube and Insights Into Its Genome Evolution and Domestication Signature.</title>
        <authorList>
            <person name="Shen L.-Y."/>
            <person name="Luo H."/>
            <person name="Wang X.-L."/>
            <person name="Wang X.-M."/>
            <person name="Qiu X.-J."/>
            <person name="Liu H."/>
            <person name="Zhou S.-S."/>
            <person name="Jia K.-H."/>
            <person name="Nie S."/>
            <person name="Bao Y.-T."/>
            <person name="Zhang R.-G."/>
            <person name="Yun Q.-Z."/>
            <person name="Chai Y.-H."/>
            <person name="Lu J.-Y."/>
            <person name="Li Y."/>
            <person name="Zhao S.-W."/>
            <person name="Mao J.-F."/>
            <person name="Jia S.-G."/>
            <person name="Mao Y.-M."/>
        </authorList>
    </citation>
    <scope>NUCLEOTIDE SEQUENCE</scope>
    <source>
        <strain evidence="1">AT0</strain>
        <tissue evidence="1">Leaf</tissue>
    </source>
</reference>
<sequence>MACYLLGTQSHLPYLCGKCAFCLQGLKMEPVFAPFMEVKIQRLSLGYNNEVNTWFSNAIGRPCILSRSFRSNYSFQLKKKKLDCLFSQSLGDSMVARKCLSSFQPIAPFTALFRYYFLWFLVFEINWSGNTEHSRAPPMVAEMCIEDFETF</sequence>
<dbReference type="EMBL" id="JAEACU010000005">
    <property type="protein sequence ID" value="KAH7528152.1"/>
    <property type="molecule type" value="Genomic_DNA"/>
</dbReference>
<organism evidence="1 2">
    <name type="scientific">Ziziphus jujuba var. spinosa</name>
    <dbReference type="NCBI Taxonomy" id="714518"/>
    <lineage>
        <taxon>Eukaryota</taxon>
        <taxon>Viridiplantae</taxon>
        <taxon>Streptophyta</taxon>
        <taxon>Embryophyta</taxon>
        <taxon>Tracheophyta</taxon>
        <taxon>Spermatophyta</taxon>
        <taxon>Magnoliopsida</taxon>
        <taxon>eudicotyledons</taxon>
        <taxon>Gunneridae</taxon>
        <taxon>Pentapetalae</taxon>
        <taxon>rosids</taxon>
        <taxon>fabids</taxon>
        <taxon>Rosales</taxon>
        <taxon>Rhamnaceae</taxon>
        <taxon>Paliureae</taxon>
        <taxon>Ziziphus</taxon>
    </lineage>
</organism>
<proteinExistence type="predicted"/>
<protein>
    <submittedName>
        <fullName evidence="1">Uncharacterized protein</fullName>
    </submittedName>
</protein>